<comment type="caution">
    <text evidence="1">The sequence shown here is derived from an EMBL/GenBank/DDBJ whole genome shotgun (WGS) entry which is preliminary data.</text>
</comment>
<gene>
    <name evidence="1" type="ORF">RJ641_019188</name>
</gene>
<dbReference type="PANTHER" id="PTHR36897:SF2">
    <property type="entry name" value="OS10G0350800 PROTEIN"/>
    <property type="match status" value="1"/>
</dbReference>
<dbReference type="AlphaFoldDB" id="A0AAN8UT93"/>
<organism evidence="1 2">
    <name type="scientific">Dillenia turbinata</name>
    <dbReference type="NCBI Taxonomy" id="194707"/>
    <lineage>
        <taxon>Eukaryota</taxon>
        <taxon>Viridiplantae</taxon>
        <taxon>Streptophyta</taxon>
        <taxon>Embryophyta</taxon>
        <taxon>Tracheophyta</taxon>
        <taxon>Spermatophyta</taxon>
        <taxon>Magnoliopsida</taxon>
        <taxon>eudicotyledons</taxon>
        <taxon>Gunneridae</taxon>
        <taxon>Pentapetalae</taxon>
        <taxon>Dilleniales</taxon>
        <taxon>Dilleniaceae</taxon>
        <taxon>Dillenia</taxon>
    </lineage>
</organism>
<accession>A0AAN8UT93</accession>
<evidence type="ECO:0000313" key="1">
    <source>
        <dbReference type="EMBL" id="KAK6916327.1"/>
    </source>
</evidence>
<sequence length="225" mass="25203">MSDILTSSKAQNLGLELQTLGPFFRITATRITRAWLGGKVLHLDSIKLTRETLAMEKSIFGISLYIGAVALSYGYHCDCKKAELLAINESDLYHSKFYTRIGFKSVHEVTGLSFGDLARMLVWGGIGTRMDADIEELLVKWCTGATSKEAKRSNKAMSALELTTRKLGTFMGPKEVHLIERFKPFEISKFCTSSKNAPKTCKEEQAFRTKGYVDFVDLKPDLSIR</sequence>
<evidence type="ECO:0000313" key="2">
    <source>
        <dbReference type="Proteomes" id="UP001370490"/>
    </source>
</evidence>
<dbReference type="PANTHER" id="PTHR36897">
    <property type="entry name" value="OS10G0351100-LIKE PROTEIN"/>
    <property type="match status" value="1"/>
</dbReference>
<proteinExistence type="predicted"/>
<protein>
    <submittedName>
        <fullName evidence="1">Uncharacterized protein</fullName>
    </submittedName>
</protein>
<name>A0AAN8UT93_9MAGN</name>
<dbReference type="EMBL" id="JBAMMX010000024">
    <property type="protein sequence ID" value="KAK6916327.1"/>
    <property type="molecule type" value="Genomic_DNA"/>
</dbReference>
<keyword evidence="2" id="KW-1185">Reference proteome</keyword>
<dbReference type="Proteomes" id="UP001370490">
    <property type="component" value="Unassembled WGS sequence"/>
</dbReference>
<reference evidence="1 2" key="1">
    <citation type="submission" date="2023-12" db="EMBL/GenBank/DDBJ databases">
        <title>A high-quality genome assembly for Dillenia turbinata (Dilleniales).</title>
        <authorList>
            <person name="Chanderbali A."/>
        </authorList>
    </citation>
    <scope>NUCLEOTIDE SEQUENCE [LARGE SCALE GENOMIC DNA]</scope>
    <source>
        <strain evidence="1">LSX21</strain>
        <tissue evidence="1">Leaf</tissue>
    </source>
</reference>